<protein>
    <submittedName>
        <fullName evidence="1">Uncharacterized protein</fullName>
    </submittedName>
</protein>
<reference evidence="1 2" key="1">
    <citation type="journal article" date="2006" name="Science">
        <title>The genome of black cottonwood, Populus trichocarpa (Torr. &amp; Gray).</title>
        <authorList>
            <person name="Tuskan G.A."/>
            <person name="Difazio S."/>
            <person name="Jansson S."/>
            <person name="Bohlmann J."/>
            <person name="Grigoriev I."/>
            <person name="Hellsten U."/>
            <person name="Putnam N."/>
            <person name="Ralph S."/>
            <person name="Rombauts S."/>
            <person name="Salamov A."/>
            <person name="Schein J."/>
            <person name="Sterck L."/>
            <person name="Aerts A."/>
            <person name="Bhalerao R.R."/>
            <person name="Bhalerao R.P."/>
            <person name="Blaudez D."/>
            <person name="Boerjan W."/>
            <person name="Brun A."/>
            <person name="Brunner A."/>
            <person name="Busov V."/>
            <person name="Campbell M."/>
            <person name="Carlson J."/>
            <person name="Chalot M."/>
            <person name="Chapman J."/>
            <person name="Chen G.L."/>
            <person name="Cooper D."/>
            <person name="Coutinho P.M."/>
            <person name="Couturier J."/>
            <person name="Covert S."/>
            <person name="Cronk Q."/>
            <person name="Cunningham R."/>
            <person name="Davis J."/>
            <person name="Degroeve S."/>
            <person name="Dejardin A."/>
            <person name="Depamphilis C."/>
            <person name="Detter J."/>
            <person name="Dirks B."/>
            <person name="Dubchak I."/>
            <person name="Duplessis S."/>
            <person name="Ehlting J."/>
            <person name="Ellis B."/>
            <person name="Gendler K."/>
            <person name="Goodstein D."/>
            <person name="Gribskov M."/>
            <person name="Grimwood J."/>
            <person name="Groover A."/>
            <person name="Gunter L."/>
            <person name="Hamberger B."/>
            <person name="Heinze B."/>
            <person name="Helariutta Y."/>
            <person name="Henrissat B."/>
            <person name="Holligan D."/>
            <person name="Holt R."/>
            <person name="Huang W."/>
            <person name="Islam-Faridi N."/>
            <person name="Jones S."/>
            <person name="Jones-Rhoades M."/>
            <person name="Jorgensen R."/>
            <person name="Joshi C."/>
            <person name="Kangasjarvi J."/>
            <person name="Karlsson J."/>
            <person name="Kelleher C."/>
            <person name="Kirkpatrick R."/>
            <person name="Kirst M."/>
            <person name="Kohler A."/>
            <person name="Kalluri U."/>
            <person name="Larimer F."/>
            <person name="Leebens-Mack J."/>
            <person name="Leple J.C."/>
            <person name="Locascio P."/>
            <person name="Lou Y."/>
            <person name="Lucas S."/>
            <person name="Martin F."/>
            <person name="Montanini B."/>
            <person name="Napoli C."/>
            <person name="Nelson D.R."/>
            <person name="Nelson C."/>
            <person name="Nieminen K."/>
            <person name="Nilsson O."/>
            <person name="Pereda V."/>
            <person name="Peter G."/>
            <person name="Philippe R."/>
            <person name="Pilate G."/>
            <person name="Poliakov A."/>
            <person name="Razumovskaya J."/>
            <person name="Richardson P."/>
            <person name="Rinaldi C."/>
            <person name="Ritland K."/>
            <person name="Rouze P."/>
            <person name="Ryaboy D."/>
            <person name="Schmutz J."/>
            <person name="Schrader J."/>
            <person name="Segerman B."/>
            <person name="Shin H."/>
            <person name="Siddiqui A."/>
            <person name="Sterky F."/>
            <person name="Terry A."/>
            <person name="Tsai C.J."/>
            <person name="Uberbacher E."/>
            <person name="Unneberg P."/>
            <person name="Vahala J."/>
            <person name="Wall K."/>
            <person name="Wessler S."/>
            <person name="Yang G."/>
            <person name="Yin T."/>
            <person name="Douglas C."/>
            <person name="Marra M."/>
            <person name="Sandberg G."/>
            <person name="Van de Peer Y."/>
            <person name="Rokhsar D."/>
        </authorList>
    </citation>
    <scope>NUCLEOTIDE SEQUENCE [LARGE SCALE GENOMIC DNA]</scope>
    <source>
        <strain evidence="2">cv. Nisqually</strain>
    </source>
</reference>
<dbReference type="Proteomes" id="UP000006729">
    <property type="component" value="Chromosome 13"/>
</dbReference>
<dbReference type="EMBL" id="CM009302">
    <property type="protein sequence ID" value="RQO98818.1"/>
    <property type="molecule type" value="Genomic_DNA"/>
</dbReference>
<dbReference type="InParanoid" id="A0A3N7HDK9"/>
<dbReference type="AlphaFoldDB" id="A0A3N7HDK9"/>
<evidence type="ECO:0000313" key="2">
    <source>
        <dbReference type="Proteomes" id="UP000006729"/>
    </source>
</evidence>
<name>A0A3N7HDK9_POPTR</name>
<keyword evidence="2" id="KW-1185">Reference proteome</keyword>
<evidence type="ECO:0000313" key="1">
    <source>
        <dbReference type="EMBL" id="RQO98818.1"/>
    </source>
</evidence>
<accession>A0A3N7HDK9</accession>
<organism evidence="1 2">
    <name type="scientific">Populus trichocarpa</name>
    <name type="common">Western balsam poplar</name>
    <name type="synonym">Populus balsamifera subsp. trichocarpa</name>
    <dbReference type="NCBI Taxonomy" id="3694"/>
    <lineage>
        <taxon>Eukaryota</taxon>
        <taxon>Viridiplantae</taxon>
        <taxon>Streptophyta</taxon>
        <taxon>Embryophyta</taxon>
        <taxon>Tracheophyta</taxon>
        <taxon>Spermatophyta</taxon>
        <taxon>Magnoliopsida</taxon>
        <taxon>eudicotyledons</taxon>
        <taxon>Gunneridae</taxon>
        <taxon>Pentapetalae</taxon>
        <taxon>rosids</taxon>
        <taxon>fabids</taxon>
        <taxon>Malpighiales</taxon>
        <taxon>Salicaceae</taxon>
        <taxon>Saliceae</taxon>
        <taxon>Populus</taxon>
    </lineage>
</organism>
<proteinExistence type="predicted"/>
<dbReference type="Gramene" id="Potri.013G013850.1.v4.1">
    <property type="protein sequence ID" value="Potri.013G013850.1.v4.1"/>
    <property type="gene ID" value="Potri.013G013850.v4.1"/>
</dbReference>
<gene>
    <name evidence="1" type="ORF">POPTR_013G013850</name>
</gene>
<sequence length="136" mass="15751">MLRCSLDLFYFFGYREPPPFVCCLLRLEVQGFSFPLQQACGAATTCFLILFFRLQNFGSLGPQNCHPHTYFRGFHSCNRAKRNRFLLTETIQYAQRNSKLNKGSDDERLCHSSMLCLTTHAHNTHLSHILSLFIIL</sequence>